<reference evidence="2" key="1">
    <citation type="submission" date="2023-01" db="EMBL/GenBank/DDBJ databases">
        <title>Exploring GABA producing Bacteroides strains toward improving mental health.</title>
        <authorList>
            <person name="Yousuf B."/>
            <person name="Bouhlel N.E."/>
            <person name="Mottawea W."/>
            <person name="Hammami R."/>
        </authorList>
    </citation>
    <scope>NUCLEOTIDE SEQUENCE</scope>
    <source>
        <strain evidence="2">UO.H1047</strain>
    </source>
</reference>
<dbReference type="GeneID" id="93409885"/>
<comment type="caution">
    <text evidence="2">The sequence shown here is derived from an EMBL/GenBank/DDBJ whole genome shotgun (WGS) entry which is preliminary data.</text>
</comment>
<accession>A0AAW6I601</accession>
<name>A0AAW6I601_9BACT</name>
<dbReference type="Proteomes" id="UP001213646">
    <property type="component" value="Unassembled WGS sequence"/>
</dbReference>
<evidence type="ECO:0000313" key="3">
    <source>
        <dbReference type="Proteomes" id="UP001213646"/>
    </source>
</evidence>
<dbReference type="InterPro" id="IPR002934">
    <property type="entry name" value="Polymerase_NTP_transf_dom"/>
</dbReference>
<organism evidence="2 3">
    <name type="scientific">Parabacteroides johnsonii</name>
    <dbReference type="NCBI Taxonomy" id="387661"/>
    <lineage>
        <taxon>Bacteria</taxon>
        <taxon>Pseudomonadati</taxon>
        <taxon>Bacteroidota</taxon>
        <taxon>Bacteroidia</taxon>
        <taxon>Bacteroidales</taxon>
        <taxon>Tannerellaceae</taxon>
        <taxon>Parabacteroides</taxon>
    </lineage>
</organism>
<dbReference type="EMBL" id="JAQPYX010000051">
    <property type="protein sequence ID" value="MDC7148996.1"/>
    <property type="molecule type" value="Genomic_DNA"/>
</dbReference>
<evidence type="ECO:0000259" key="1">
    <source>
        <dbReference type="Pfam" id="PF01909"/>
    </source>
</evidence>
<sequence length="105" mass="12247">MDKNEILQAIKTTAKQIMPSGTRVILFGSQARGDAREDSDWDILILLNKEKLDNSDHDNYSYPLFELGWNINAQIHPMLYTTKDWLKRKFSILYKNVEQEGIELC</sequence>
<dbReference type="CDD" id="cd05403">
    <property type="entry name" value="NT_KNTase_like"/>
    <property type="match status" value="1"/>
</dbReference>
<evidence type="ECO:0000313" key="2">
    <source>
        <dbReference type="EMBL" id="MDC7148996.1"/>
    </source>
</evidence>
<proteinExistence type="predicted"/>
<feature type="domain" description="Polymerase nucleotidyl transferase" evidence="1">
    <location>
        <begin position="10"/>
        <end position="52"/>
    </location>
</feature>
<dbReference type="Gene3D" id="3.30.460.10">
    <property type="entry name" value="Beta Polymerase, domain 2"/>
    <property type="match status" value="1"/>
</dbReference>
<dbReference type="Pfam" id="PF01909">
    <property type="entry name" value="NTP_transf_2"/>
    <property type="match status" value="1"/>
</dbReference>
<dbReference type="RefSeq" id="WP_008147053.1">
    <property type="nucleotide sequence ID" value="NZ_CAMQLY010000036.1"/>
</dbReference>
<dbReference type="GO" id="GO:0016779">
    <property type="term" value="F:nucleotidyltransferase activity"/>
    <property type="evidence" value="ECO:0007669"/>
    <property type="project" value="InterPro"/>
</dbReference>
<dbReference type="PANTHER" id="PTHR33933:SF1">
    <property type="entry name" value="PROTEIN ADENYLYLTRANSFERASE MNTA-RELATED"/>
    <property type="match status" value="1"/>
</dbReference>
<dbReference type="InterPro" id="IPR043519">
    <property type="entry name" value="NT_sf"/>
</dbReference>
<dbReference type="AlphaFoldDB" id="A0AAW6I601"/>
<gene>
    <name evidence="2" type="ORF">PQG89_06060</name>
</gene>
<dbReference type="InterPro" id="IPR052548">
    <property type="entry name" value="Type_VII_TA_antitoxin"/>
</dbReference>
<dbReference type="PANTHER" id="PTHR33933">
    <property type="entry name" value="NUCLEOTIDYLTRANSFERASE"/>
    <property type="match status" value="1"/>
</dbReference>
<dbReference type="SUPFAM" id="SSF81301">
    <property type="entry name" value="Nucleotidyltransferase"/>
    <property type="match status" value="1"/>
</dbReference>
<protein>
    <submittedName>
        <fullName evidence="2">Nucleotidyltransferase domain-containing protein</fullName>
    </submittedName>
</protein>